<evidence type="ECO:0000256" key="1">
    <source>
        <dbReference type="ARBA" id="ARBA00004571"/>
    </source>
</evidence>
<dbReference type="InterPro" id="IPR012910">
    <property type="entry name" value="Plug_dom"/>
</dbReference>
<keyword evidence="6 11" id="KW-0798">TonB box</keyword>
<name>A0A7X4K956_9BURK</name>
<dbReference type="Pfam" id="PF00593">
    <property type="entry name" value="TonB_dep_Rec_b-barrel"/>
    <property type="match status" value="1"/>
</dbReference>
<comment type="similarity">
    <text evidence="2 10 11">Belongs to the TonB-dependent receptor family.</text>
</comment>
<keyword evidence="4 10" id="KW-1134">Transmembrane beta strand</keyword>
<dbReference type="PANTHER" id="PTHR47234:SF2">
    <property type="entry name" value="TONB-DEPENDENT RECEPTOR"/>
    <property type="match status" value="1"/>
</dbReference>
<keyword evidence="5 10" id="KW-0812">Transmembrane</keyword>
<feature type="signal peptide" evidence="12">
    <location>
        <begin position="1"/>
        <end position="28"/>
    </location>
</feature>
<feature type="domain" description="TonB-dependent receptor-like beta-barrel" evidence="13">
    <location>
        <begin position="392"/>
        <end position="941"/>
    </location>
</feature>
<protein>
    <submittedName>
        <fullName evidence="15">TonB-dependent receptor</fullName>
    </submittedName>
</protein>
<comment type="caution">
    <text evidence="15">The sequence shown here is derived from an EMBL/GenBank/DDBJ whole genome shotgun (WGS) entry which is preliminary data.</text>
</comment>
<evidence type="ECO:0000256" key="3">
    <source>
        <dbReference type="ARBA" id="ARBA00022448"/>
    </source>
</evidence>
<dbReference type="SUPFAM" id="SSF56935">
    <property type="entry name" value="Porins"/>
    <property type="match status" value="1"/>
</dbReference>
<evidence type="ECO:0000256" key="12">
    <source>
        <dbReference type="SAM" id="SignalP"/>
    </source>
</evidence>
<accession>A0A7X4K956</accession>
<organism evidence="15 16">
    <name type="scientific">Duganella rivi</name>
    <dbReference type="NCBI Taxonomy" id="2666083"/>
    <lineage>
        <taxon>Bacteria</taxon>
        <taxon>Pseudomonadati</taxon>
        <taxon>Pseudomonadota</taxon>
        <taxon>Betaproteobacteria</taxon>
        <taxon>Burkholderiales</taxon>
        <taxon>Oxalobacteraceae</taxon>
        <taxon>Telluria group</taxon>
        <taxon>Duganella</taxon>
    </lineage>
</organism>
<dbReference type="Gene3D" id="2.40.170.20">
    <property type="entry name" value="TonB-dependent receptor, beta-barrel domain"/>
    <property type="match status" value="1"/>
</dbReference>
<keyword evidence="3 10" id="KW-0813">Transport</keyword>
<proteinExistence type="inferred from homology"/>
<dbReference type="RefSeq" id="WP_161012249.1">
    <property type="nucleotide sequence ID" value="NZ_WWCK01000001.1"/>
</dbReference>
<dbReference type="GO" id="GO:0009279">
    <property type="term" value="C:cell outer membrane"/>
    <property type="evidence" value="ECO:0007669"/>
    <property type="project" value="UniProtKB-SubCell"/>
</dbReference>
<evidence type="ECO:0000256" key="10">
    <source>
        <dbReference type="PROSITE-ProRule" id="PRU01360"/>
    </source>
</evidence>
<evidence type="ECO:0000256" key="11">
    <source>
        <dbReference type="RuleBase" id="RU003357"/>
    </source>
</evidence>
<evidence type="ECO:0000259" key="13">
    <source>
        <dbReference type="Pfam" id="PF00593"/>
    </source>
</evidence>
<dbReference type="InterPro" id="IPR039426">
    <property type="entry name" value="TonB-dep_rcpt-like"/>
</dbReference>
<dbReference type="InterPro" id="IPR036942">
    <property type="entry name" value="Beta-barrel_TonB_sf"/>
</dbReference>
<sequence>MMKETVLSRSVRMICVAGMAMSAQVAFAQEAAPAEAVQKVQITGSRLLSPSAESPTPLQILTSADIAASGAVNLQDLLLKNPTVGTPSLSRTNSNFLTSGGGVSTVNLRNLGDSRTLVLVNGRRFVSGVPGDTAVDLNTIPTDFIERVELLTGGASATYGSDAVAGVVNIILKKNFEGVTVDASTGKSDKNDDFKKKLSITFGTTSADGGSNIMGHFGYSKQGAVMSKDRPGLGAAVDQISLGAGVTGDAKDAYTPYAPFYSSFAPQGRFFWGPATGAGGGSYTYDKNGNPIAFSTNGSATLPASGFNRSEYRTIAVPTERYLFGTNGNLKLNENHNAFFEGTYAATKVDTNIEPFALDSANVFRPSGVVQGETLVNGVKVRNPIIPQYLWDRMTDTDGDGLKDYRFTRRLNEFGPRHSSVNRGTLRLATGLKGTLPFTNDWSYDAFVSYGRTTESQASTGQINIVNMRSALAGVPNPDIPGGVMCADAQARRDGCVPINVFGLGAISQDALKYVTAPGSLETSVTQKIAGGTITGELPFGLPAGPIGMAAGYEWRSEDSASVPDPLTQAGLNAGNAIPATYGSFIVREEFVETRVPLLKDKFLAKNLDFRGSFRHGDYSTVGSTNSWNAGLEWAPVSDVKFRGTRAVSTRAPNIGELYQAPAQTFPTVSDPCEGTKLTGTDPISVACRAAPGVAANMAANGGTFTLNQADRQGVSGYNKGNPNLTAEKGRSSTVGVVVTPTSIPMLSKFTFTADYFNIKIADAIISTPRQFALQNCYGGNTYYCRYITRRTAAEGSNSIGTLKYVDSSAENSGGFGTEGIDLTASWADKVGPGRLNAKISYTYLKTLWNRPEKDADKDEGAGELENPRNKAVLNLAYKWGNFGITTVTSYTGRVALDDQFVASAFDNPQDLAKLGSYTTTDFQLTYDVKKNFQLYFGMNNAFDKKPLPIITGLNGNTTGTETDASAYDPIGRRYYLGLRVSM</sequence>
<feature type="domain" description="TonB-dependent receptor plug" evidence="14">
    <location>
        <begin position="52"/>
        <end position="167"/>
    </location>
</feature>
<evidence type="ECO:0000256" key="9">
    <source>
        <dbReference type="ARBA" id="ARBA00023237"/>
    </source>
</evidence>
<evidence type="ECO:0000313" key="16">
    <source>
        <dbReference type="Proteomes" id="UP000450012"/>
    </source>
</evidence>
<gene>
    <name evidence="15" type="ORF">GTP45_02290</name>
</gene>
<keyword evidence="8 15" id="KW-0675">Receptor</keyword>
<evidence type="ECO:0000313" key="15">
    <source>
        <dbReference type="EMBL" id="MYM65661.1"/>
    </source>
</evidence>
<evidence type="ECO:0000256" key="2">
    <source>
        <dbReference type="ARBA" id="ARBA00009810"/>
    </source>
</evidence>
<evidence type="ECO:0000256" key="8">
    <source>
        <dbReference type="ARBA" id="ARBA00023170"/>
    </source>
</evidence>
<comment type="subcellular location">
    <subcellularLocation>
        <location evidence="1 10">Cell outer membrane</location>
        <topology evidence="1 10">Multi-pass membrane protein</topology>
    </subcellularLocation>
</comment>
<keyword evidence="7 10" id="KW-0472">Membrane</keyword>
<evidence type="ECO:0000256" key="7">
    <source>
        <dbReference type="ARBA" id="ARBA00023136"/>
    </source>
</evidence>
<evidence type="ECO:0000256" key="4">
    <source>
        <dbReference type="ARBA" id="ARBA00022452"/>
    </source>
</evidence>
<dbReference type="AlphaFoldDB" id="A0A7X4K956"/>
<evidence type="ECO:0000259" key="14">
    <source>
        <dbReference type="Pfam" id="PF07715"/>
    </source>
</evidence>
<dbReference type="EMBL" id="WWCK01000001">
    <property type="protein sequence ID" value="MYM65661.1"/>
    <property type="molecule type" value="Genomic_DNA"/>
</dbReference>
<dbReference type="PANTHER" id="PTHR47234">
    <property type="match status" value="1"/>
</dbReference>
<keyword evidence="12" id="KW-0732">Signal</keyword>
<dbReference type="InterPro" id="IPR000531">
    <property type="entry name" value="Beta-barrel_TonB"/>
</dbReference>
<dbReference type="Pfam" id="PF07715">
    <property type="entry name" value="Plug"/>
    <property type="match status" value="1"/>
</dbReference>
<keyword evidence="16" id="KW-1185">Reference proteome</keyword>
<reference evidence="15 16" key="1">
    <citation type="submission" date="2019-12" db="EMBL/GenBank/DDBJ databases">
        <title>Novel species isolated from a subtropical stream in China.</title>
        <authorList>
            <person name="Lu H."/>
        </authorList>
    </citation>
    <scope>NUCLEOTIDE SEQUENCE [LARGE SCALE GENOMIC DNA]</scope>
    <source>
        <strain evidence="15 16">FT55W</strain>
    </source>
</reference>
<keyword evidence="9 10" id="KW-0998">Cell outer membrane</keyword>
<dbReference type="Gene3D" id="2.170.130.10">
    <property type="entry name" value="TonB-dependent receptor, plug domain"/>
    <property type="match status" value="1"/>
</dbReference>
<evidence type="ECO:0000256" key="6">
    <source>
        <dbReference type="ARBA" id="ARBA00023077"/>
    </source>
</evidence>
<feature type="chain" id="PRO_5030899180" evidence="12">
    <location>
        <begin position="29"/>
        <end position="983"/>
    </location>
</feature>
<dbReference type="PROSITE" id="PS52016">
    <property type="entry name" value="TONB_DEPENDENT_REC_3"/>
    <property type="match status" value="1"/>
</dbReference>
<dbReference type="InterPro" id="IPR037066">
    <property type="entry name" value="Plug_dom_sf"/>
</dbReference>
<dbReference type="Proteomes" id="UP000450012">
    <property type="component" value="Unassembled WGS sequence"/>
</dbReference>
<evidence type="ECO:0000256" key="5">
    <source>
        <dbReference type="ARBA" id="ARBA00022692"/>
    </source>
</evidence>